<sequence>MDILIRILNIVGSLGLFLYGMKLMSEALQRAAGSRLRRVTGRMAATPLSQIASTAAVTATVQSSSAITVMIVSFVNAGIVNLRQAIGMIMGANIGTTVTAWIIAVFGFELNFSVISVPMVGLGFALILLHKARYRALGEIVIGFALMLLGLAVLQSSMSGVAQNTALFRELAVYADLGYLSVILFVLIGALLTAILQSSSATITLTIIMCQSGWIPFEAGAAMILGENVGTTVTANLAAIVANTSAKRAALSHTLFNVAGLVWVVPLMPWITDGIAGLFAGMGHTGPEAAPLMLAFFHSGFNILNVCLLVNFIPQIMRSVTWMVHQSPDDNRKRLFALDSGMVSTPELSLMQAHNEITNHAKRVLKMFGMVRSLMTTTNAQEFLAAYEHVEKYERITDRVEREIITYLSRITSQDNSEGATRRLQTMFRTISHIEQIGDGNLELARILRTKKERNLWFNQELRDKLGSLFDLVEQALYVMVTNLENPTAEGVERSRAIEQQINLTSARLRGEQLQEAQGQDYKYMAGIAFIEMVVECEKLGDAAVHISAEQAEGL</sequence>
<evidence type="ECO:0000256" key="4">
    <source>
        <dbReference type="ARBA" id="ARBA00022989"/>
    </source>
</evidence>
<feature type="transmembrane region" description="Helical" evidence="6">
    <location>
        <begin position="136"/>
        <end position="157"/>
    </location>
</feature>
<keyword evidence="5 6" id="KW-0472">Membrane</keyword>
<evidence type="ECO:0000256" key="1">
    <source>
        <dbReference type="ARBA" id="ARBA00004651"/>
    </source>
</evidence>
<dbReference type="EMBL" id="UGVL01000001">
    <property type="protein sequence ID" value="SUE33072.1"/>
    <property type="molecule type" value="Genomic_DNA"/>
</dbReference>
<dbReference type="InterPro" id="IPR004633">
    <property type="entry name" value="NaPi_cotrn-rel/YqeW-like"/>
</dbReference>
<evidence type="ECO:0000256" key="5">
    <source>
        <dbReference type="ARBA" id="ARBA00023136"/>
    </source>
</evidence>
<evidence type="ECO:0000256" key="3">
    <source>
        <dbReference type="ARBA" id="ARBA00022692"/>
    </source>
</evidence>
<dbReference type="GO" id="GO:0005886">
    <property type="term" value="C:plasma membrane"/>
    <property type="evidence" value="ECO:0007669"/>
    <property type="project" value="UniProtKB-SubCell"/>
</dbReference>
<dbReference type="SUPFAM" id="SSF109755">
    <property type="entry name" value="PhoU-like"/>
    <property type="match status" value="1"/>
</dbReference>
<keyword evidence="4 6" id="KW-1133">Transmembrane helix</keyword>
<dbReference type="NCBIfam" id="TIGR00704">
    <property type="entry name" value="NaPi_cotrn_rel"/>
    <property type="match status" value="1"/>
</dbReference>
<dbReference type="InterPro" id="IPR038078">
    <property type="entry name" value="PhoU-like_sf"/>
</dbReference>
<dbReference type="InterPro" id="IPR003841">
    <property type="entry name" value="Na/Pi_transpt"/>
</dbReference>
<evidence type="ECO:0000313" key="8">
    <source>
        <dbReference type="Proteomes" id="UP000255233"/>
    </source>
</evidence>
<dbReference type="Pfam" id="PF02690">
    <property type="entry name" value="Na_Pi_cotrans"/>
    <property type="match status" value="2"/>
</dbReference>
<protein>
    <submittedName>
        <fullName evidence="7">Na/Pi-cotransporter II-related protein</fullName>
    </submittedName>
</protein>
<dbReference type="GO" id="GO:0044341">
    <property type="term" value="P:sodium-dependent phosphate transport"/>
    <property type="evidence" value="ECO:0007669"/>
    <property type="project" value="InterPro"/>
</dbReference>
<feature type="transmembrane region" description="Helical" evidence="6">
    <location>
        <begin position="177"/>
        <end position="196"/>
    </location>
</feature>
<feature type="transmembrane region" description="Helical" evidence="6">
    <location>
        <begin position="292"/>
        <end position="313"/>
    </location>
</feature>
<dbReference type="PANTHER" id="PTHR10010">
    <property type="entry name" value="SOLUTE CARRIER FAMILY 34 SODIUM PHOSPHATE , MEMBER 2-RELATED"/>
    <property type="match status" value="1"/>
</dbReference>
<feature type="transmembrane region" description="Helical" evidence="6">
    <location>
        <begin position="254"/>
        <end position="272"/>
    </location>
</feature>
<accession>A0A379MR38</accession>
<organism evidence="7 8">
    <name type="scientific">Rikenella microfusus</name>
    <dbReference type="NCBI Taxonomy" id="28139"/>
    <lineage>
        <taxon>Bacteria</taxon>
        <taxon>Pseudomonadati</taxon>
        <taxon>Bacteroidota</taxon>
        <taxon>Bacteroidia</taxon>
        <taxon>Bacteroidales</taxon>
        <taxon>Rikenellaceae</taxon>
        <taxon>Rikenella</taxon>
    </lineage>
</organism>
<evidence type="ECO:0000313" key="7">
    <source>
        <dbReference type="EMBL" id="SUE33072.1"/>
    </source>
</evidence>
<proteinExistence type="predicted"/>
<keyword evidence="8" id="KW-1185">Reference proteome</keyword>
<dbReference type="Gene3D" id="1.20.58.220">
    <property type="entry name" value="Phosphate transport system protein phou homolog 2, domain 2"/>
    <property type="match status" value="1"/>
</dbReference>
<keyword evidence="3 6" id="KW-0812">Transmembrane</keyword>
<evidence type="ECO:0000256" key="6">
    <source>
        <dbReference type="SAM" id="Phobius"/>
    </source>
</evidence>
<reference evidence="7 8" key="1">
    <citation type="submission" date="2018-06" db="EMBL/GenBank/DDBJ databases">
        <authorList>
            <consortium name="Pathogen Informatics"/>
            <person name="Doyle S."/>
        </authorList>
    </citation>
    <scope>NUCLEOTIDE SEQUENCE [LARGE SCALE GENOMIC DNA]</scope>
    <source>
        <strain evidence="7 8">NCTC11190</strain>
    </source>
</reference>
<feature type="transmembrane region" description="Helical" evidence="6">
    <location>
        <begin position="85"/>
        <end position="104"/>
    </location>
</feature>
<evidence type="ECO:0000256" key="2">
    <source>
        <dbReference type="ARBA" id="ARBA00022475"/>
    </source>
</evidence>
<dbReference type="NCBIfam" id="NF037997">
    <property type="entry name" value="Na_Pi_symport"/>
    <property type="match status" value="1"/>
</dbReference>
<dbReference type="AlphaFoldDB" id="A0A379MR38"/>
<feature type="transmembrane region" description="Helical" evidence="6">
    <location>
        <begin position="7"/>
        <end position="28"/>
    </location>
</feature>
<name>A0A379MR38_9BACT</name>
<dbReference type="GO" id="GO:0005436">
    <property type="term" value="F:sodium:phosphate symporter activity"/>
    <property type="evidence" value="ECO:0007669"/>
    <property type="project" value="InterPro"/>
</dbReference>
<dbReference type="PANTHER" id="PTHR10010:SF46">
    <property type="entry name" value="SODIUM-DEPENDENT PHOSPHATE TRANSPORT PROTEIN 2B"/>
    <property type="match status" value="1"/>
</dbReference>
<dbReference type="Proteomes" id="UP000255233">
    <property type="component" value="Unassembled WGS sequence"/>
</dbReference>
<feature type="transmembrane region" description="Helical" evidence="6">
    <location>
        <begin position="110"/>
        <end position="129"/>
    </location>
</feature>
<keyword evidence="2" id="KW-1003">Cell membrane</keyword>
<dbReference type="RefSeq" id="WP_027290896.1">
    <property type="nucleotide sequence ID" value="NZ_CALVFX010000005.1"/>
</dbReference>
<gene>
    <name evidence="7" type="ORF">NCTC11190_00267</name>
</gene>
<comment type="subcellular location">
    <subcellularLocation>
        <location evidence="1">Cell membrane</location>
        <topology evidence="1">Multi-pass membrane protein</topology>
    </subcellularLocation>
</comment>
<feature type="transmembrane region" description="Helical" evidence="6">
    <location>
        <begin position="48"/>
        <end position="73"/>
    </location>
</feature>
<dbReference type="OrthoDB" id="9763003at2"/>